<dbReference type="PROSITE" id="PS50986">
    <property type="entry name" value="MANSC"/>
    <property type="match status" value="1"/>
</dbReference>
<keyword evidence="7" id="KW-0325">Glycoprotein</keyword>
<evidence type="ECO:0000256" key="1">
    <source>
        <dbReference type="ARBA" id="ARBA00004479"/>
    </source>
</evidence>
<feature type="domain" description="MANSC" evidence="11">
    <location>
        <begin position="77"/>
        <end position="154"/>
    </location>
</feature>
<feature type="transmembrane region" description="Helical" evidence="9">
    <location>
        <begin position="527"/>
        <end position="547"/>
    </location>
</feature>
<dbReference type="InterPro" id="IPR013980">
    <property type="entry name" value="MANSC_dom"/>
</dbReference>
<evidence type="ECO:0000256" key="9">
    <source>
        <dbReference type="SAM" id="Phobius"/>
    </source>
</evidence>
<evidence type="ECO:0008006" key="14">
    <source>
        <dbReference type="Google" id="ProtNLM"/>
    </source>
</evidence>
<dbReference type="SMART" id="SM00765">
    <property type="entry name" value="MANEC"/>
    <property type="match status" value="1"/>
</dbReference>
<dbReference type="PROSITE" id="PS50068">
    <property type="entry name" value="LDLRA_2"/>
    <property type="match status" value="1"/>
</dbReference>
<evidence type="ECO:0000313" key="12">
    <source>
        <dbReference type="EMBL" id="KAL1491896.1"/>
    </source>
</evidence>
<evidence type="ECO:0000313" key="13">
    <source>
        <dbReference type="Proteomes" id="UP001566132"/>
    </source>
</evidence>
<dbReference type="SMART" id="SM00192">
    <property type="entry name" value="LDLa"/>
    <property type="match status" value="1"/>
</dbReference>
<dbReference type="PANTHER" id="PTHR46876">
    <property type="entry name" value="LOW-DENSITY LIPOPROTEIN RECEPTOR-RELATED PROTEIN 11"/>
    <property type="match status" value="1"/>
</dbReference>
<gene>
    <name evidence="12" type="ORF">ABEB36_012418</name>
</gene>
<reference evidence="12 13" key="1">
    <citation type="submission" date="2024-05" db="EMBL/GenBank/DDBJ databases">
        <title>Genetic variation in Jamaican populations of the coffee berry borer (Hypothenemus hampei).</title>
        <authorList>
            <person name="Errbii M."/>
            <person name="Myrie A."/>
        </authorList>
    </citation>
    <scope>NUCLEOTIDE SEQUENCE [LARGE SCALE GENOMIC DNA]</scope>
    <source>
        <strain evidence="12">JA-Hopewell-2020-01-JO</strain>
        <tissue evidence="12">Whole body</tissue>
    </source>
</reference>
<protein>
    <recommendedName>
        <fullName evidence="14">MANSC domain-containing protein</fullName>
    </recommendedName>
</protein>
<dbReference type="PANTHER" id="PTHR46876:SF1">
    <property type="entry name" value="LOW-DENSITY LIPOPROTEIN RECEPTOR-RELATED PROTEIN 11"/>
    <property type="match status" value="1"/>
</dbReference>
<evidence type="ECO:0000256" key="3">
    <source>
        <dbReference type="ARBA" id="ARBA00022729"/>
    </source>
</evidence>
<keyword evidence="3" id="KW-0732">Signal</keyword>
<keyword evidence="6" id="KW-1015">Disulfide bond</keyword>
<dbReference type="PROSITE" id="PS01209">
    <property type="entry name" value="LDLRA_1"/>
    <property type="match status" value="1"/>
</dbReference>
<evidence type="ECO:0000259" key="11">
    <source>
        <dbReference type="PROSITE" id="PS50986"/>
    </source>
</evidence>
<dbReference type="CDD" id="cd00112">
    <property type="entry name" value="LDLa"/>
    <property type="match status" value="1"/>
</dbReference>
<comment type="caution">
    <text evidence="12">The sequence shown here is derived from an EMBL/GenBank/DDBJ whole genome shotgun (WGS) entry which is preliminary data.</text>
</comment>
<proteinExistence type="predicted"/>
<dbReference type="InterPro" id="IPR023415">
    <property type="entry name" value="LDLR_class-A_CS"/>
</dbReference>
<dbReference type="Proteomes" id="UP001566132">
    <property type="component" value="Unassembled WGS sequence"/>
</dbReference>
<dbReference type="InterPro" id="IPR002172">
    <property type="entry name" value="LDrepeatLR_classA_rpt"/>
</dbReference>
<comment type="caution">
    <text evidence="8">Lacks conserved residue(s) required for the propagation of feature annotation.</text>
</comment>
<feature type="domain" description="Apple" evidence="10">
    <location>
        <begin position="71"/>
        <end position="156"/>
    </location>
</feature>
<dbReference type="Pfam" id="PF07502">
    <property type="entry name" value="MANEC"/>
    <property type="match status" value="1"/>
</dbReference>
<dbReference type="GO" id="GO:0016020">
    <property type="term" value="C:membrane"/>
    <property type="evidence" value="ECO:0007669"/>
    <property type="project" value="UniProtKB-SubCell"/>
</dbReference>
<organism evidence="12 13">
    <name type="scientific">Hypothenemus hampei</name>
    <name type="common">Coffee berry borer</name>
    <dbReference type="NCBI Taxonomy" id="57062"/>
    <lineage>
        <taxon>Eukaryota</taxon>
        <taxon>Metazoa</taxon>
        <taxon>Ecdysozoa</taxon>
        <taxon>Arthropoda</taxon>
        <taxon>Hexapoda</taxon>
        <taxon>Insecta</taxon>
        <taxon>Pterygota</taxon>
        <taxon>Neoptera</taxon>
        <taxon>Endopterygota</taxon>
        <taxon>Coleoptera</taxon>
        <taxon>Polyphaga</taxon>
        <taxon>Cucujiformia</taxon>
        <taxon>Curculionidae</taxon>
        <taxon>Scolytinae</taxon>
        <taxon>Hypothenemus</taxon>
    </lineage>
</organism>
<dbReference type="AlphaFoldDB" id="A0ABD1EBW5"/>
<keyword evidence="4 9" id="KW-1133">Transmembrane helix</keyword>
<dbReference type="SUPFAM" id="SSF57424">
    <property type="entry name" value="LDL receptor-like module"/>
    <property type="match status" value="1"/>
</dbReference>
<dbReference type="PROSITE" id="PS50948">
    <property type="entry name" value="PAN"/>
    <property type="match status" value="1"/>
</dbReference>
<dbReference type="InterPro" id="IPR036055">
    <property type="entry name" value="LDL_receptor-like_sf"/>
</dbReference>
<comment type="subcellular location">
    <subcellularLocation>
        <location evidence="1">Membrane</location>
        <topology evidence="1">Single-pass type I membrane protein</topology>
    </subcellularLocation>
</comment>
<dbReference type="Gene3D" id="4.10.400.10">
    <property type="entry name" value="Low-density Lipoprotein Receptor"/>
    <property type="match status" value="1"/>
</dbReference>
<evidence type="ECO:0000259" key="10">
    <source>
        <dbReference type="PROSITE" id="PS50948"/>
    </source>
</evidence>
<evidence type="ECO:0000256" key="5">
    <source>
        <dbReference type="ARBA" id="ARBA00023136"/>
    </source>
</evidence>
<sequence>MYRHVQLSTTIVIFLCGIWILRNHYAFAKEFPVYTENIKKSHGNFRKFSDGFIHRNPLLRVKRTEIDLQMCLDHFNVHKDKIIRTQDSQNMGAKYLSETDLGNREECLRLCCETNNCDVFVFEEKNSGSCYLFHCGPPEDFKCKFTHHVNYSSGVLSISRNLPDLESEIQLTKHVKDLTKLRKPELETNDVLHRVPMTGDVFKPIVSSTPSVVITKEVIPADKQPEARKCSRNQFECRSNGECIAIYNACDGIPQCADSSDEAPELGCPALEAVASISVQTTPAPALNKIPKLSVLQYGREGELVQQQSKQQQFQAPPQNYQPIFHNQPPSEGDFLRPVSDPIRSPVRNQFEPAMPNYLGLANGWGLSRQPLGNQPQVPAYQDGDTQHFLHKEKPYRTEGTNSQIQYPEYPNRMVNYYGDGYNRQPVRQDNWPMEESRYPQQPIYHSQENIAPMLPAKTEGTSRTVEPIIPKQTDTELLAHDLKHSKDNMEHDTIQKVKVKFDNSNAEPYKMPEDTQDGTSKIPRGAILSLTLGLIITGIMAILIGCRLRGVRRRLRKGGKGYAHDADYLVNGMYL</sequence>
<name>A0ABD1EBW5_HYPHA</name>
<evidence type="ECO:0000256" key="8">
    <source>
        <dbReference type="PROSITE-ProRule" id="PRU00124"/>
    </source>
</evidence>
<dbReference type="EMBL" id="JBDJPC010000009">
    <property type="protein sequence ID" value="KAL1491896.1"/>
    <property type="molecule type" value="Genomic_DNA"/>
</dbReference>
<dbReference type="InterPro" id="IPR011106">
    <property type="entry name" value="MANSC_N"/>
</dbReference>
<accession>A0ABD1EBW5</accession>
<keyword evidence="5 9" id="KW-0472">Membrane</keyword>
<dbReference type="InterPro" id="IPR003609">
    <property type="entry name" value="Pan_app"/>
</dbReference>
<evidence type="ECO:0000256" key="7">
    <source>
        <dbReference type="ARBA" id="ARBA00023180"/>
    </source>
</evidence>
<dbReference type="Pfam" id="PF00057">
    <property type="entry name" value="Ldl_recept_a"/>
    <property type="match status" value="1"/>
</dbReference>
<keyword evidence="2 9" id="KW-0812">Transmembrane</keyword>
<evidence type="ECO:0000256" key="6">
    <source>
        <dbReference type="ARBA" id="ARBA00023157"/>
    </source>
</evidence>
<keyword evidence="13" id="KW-1185">Reference proteome</keyword>
<evidence type="ECO:0000256" key="4">
    <source>
        <dbReference type="ARBA" id="ARBA00022989"/>
    </source>
</evidence>
<evidence type="ECO:0000256" key="2">
    <source>
        <dbReference type="ARBA" id="ARBA00022692"/>
    </source>
</evidence>